<reference evidence="1 2" key="1">
    <citation type="submission" date="2022-04" db="EMBL/GenBank/DDBJ databases">
        <title>Positive selection, recombination, and allopatry shape intraspecific diversity of widespread and dominant cyanobacteria.</title>
        <authorList>
            <person name="Wei J."/>
            <person name="Shu W."/>
            <person name="Hu C."/>
        </authorList>
    </citation>
    <scope>NUCLEOTIDE SEQUENCE [LARGE SCALE GENOMIC DNA]</scope>
    <source>
        <strain evidence="1 2">AS-A4</strain>
    </source>
</reference>
<sequence length="74" mass="8255">MVGDDPEGGYVARVIGESIFTQADTIAERKTLVRETVQCRYPDPQERPKPIRLHSLRGETIALKSHAAAHNEDL</sequence>
<name>A0ABV0KDH7_9CYAN</name>
<comment type="caution">
    <text evidence="1">The sequence shown here is derived from an EMBL/GenBank/DDBJ whole genome shotgun (WGS) entry which is preliminary data.</text>
</comment>
<dbReference type="EMBL" id="JAMPLM010000002">
    <property type="protein sequence ID" value="MEP1057288.1"/>
    <property type="molecule type" value="Genomic_DNA"/>
</dbReference>
<protein>
    <submittedName>
        <fullName evidence="1">2-oxoisovalerate dehydrogenase</fullName>
    </submittedName>
</protein>
<proteinExistence type="predicted"/>
<evidence type="ECO:0000313" key="1">
    <source>
        <dbReference type="EMBL" id="MEP1057288.1"/>
    </source>
</evidence>
<dbReference type="Proteomes" id="UP001476950">
    <property type="component" value="Unassembled WGS sequence"/>
</dbReference>
<gene>
    <name evidence="1" type="ORF">NDI38_02495</name>
</gene>
<evidence type="ECO:0000313" key="2">
    <source>
        <dbReference type="Proteomes" id="UP001476950"/>
    </source>
</evidence>
<keyword evidence="2" id="KW-1185">Reference proteome</keyword>
<organism evidence="1 2">
    <name type="scientific">Stenomitos frigidus AS-A4</name>
    <dbReference type="NCBI Taxonomy" id="2933935"/>
    <lineage>
        <taxon>Bacteria</taxon>
        <taxon>Bacillati</taxon>
        <taxon>Cyanobacteriota</taxon>
        <taxon>Cyanophyceae</taxon>
        <taxon>Leptolyngbyales</taxon>
        <taxon>Leptolyngbyaceae</taxon>
        <taxon>Stenomitos</taxon>
    </lineage>
</organism>
<dbReference type="RefSeq" id="WP_190450263.1">
    <property type="nucleotide sequence ID" value="NZ_JAMPLM010000002.1"/>
</dbReference>
<accession>A0ABV0KDH7</accession>